<dbReference type="EMBL" id="JADOXO010000312">
    <property type="protein sequence ID" value="KAF9806773.1"/>
    <property type="molecule type" value="Genomic_DNA"/>
</dbReference>
<sequence>MLMQPRGLVSHHGCVSGARAVPCTAAHLI</sequence>
<accession>A0A8H7TZ48</accession>
<name>A0A8H7TZ48_9APHY</name>
<protein>
    <submittedName>
        <fullName evidence="1">Uncharacterized protein</fullName>
    </submittedName>
</protein>
<reference evidence="1" key="2">
    <citation type="journal article" name="Front. Microbiol.">
        <title>Degradative Capacity of Two Strains of Rhodonia placenta: From Phenotype to Genotype.</title>
        <authorList>
            <person name="Kolle M."/>
            <person name="Horta M.A.C."/>
            <person name="Nowrousian M."/>
            <person name="Ohm R.A."/>
            <person name="Benz J.P."/>
            <person name="Pilgard A."/>
        </authorList>
    </citation>
    <scope>NUCLEOTIDE SEQUENCE</scope>
    <source>
        <strain evidence="1">FPRL280</strain>
    </source>
</reference>
<gene>
    <name evidence="1" type="ORF">IEO21_08533</name>
</gene>
<evidence type="ECO:0000313" key="2">
    <source>
        <dbReference type="Proteomes" id="UP000639403"/>
    </source>
</evidence>
<dbReference type="AlphaFoldDB" id="A0A8H7TZ48"/>
<reference evidence="1" key="1">
    <citation type="submission" date="2020-11" db="EMBL/GenBank/DDBJ databases">
        <authorList>
            <person name="Koelle M."/>
            <person name="Horta M.A.C."/>
            <person name="Nowrousian M."/>
            <person name="Ohm R.A."/>
            <person name="Benz P."/>
            <person name="Pilgard A."/>
        </authorList>
    </citation>
    <scope>NUCLEOTIDE SEQUENCE</scope>
    <source>
        <strain evidence="1">FPRL280</strain>
    </source>
</reference>
<comment type="caution">
    <text evidence="1">The sequence shown here is derived from an EMBL/GenBank/DDBJ whole genome shotgun (WGS) entry which is preliminary data.</text>
</comment>
<dbReference type="Proteomes" id="UP000639403">
    <property type="component" value="Unassembled WGS sequence"/>
</dbReference>
<proteinExistence type="predicted"/>
<organism evidence="1 2">
    <name type="scientific">Rhodonia placenta</name>
    <dbReference type="NCBI Taxonomy" id="104341"/>
    <lineage>
        <taxon>Eukaryota</taxon>
        <taxon>Fungi</taxon>
        <taxon>Dikarya</taxon>
        <taxon>Basidiomycota</taxon>
        <taxon>Agaricomycotina</taxon>
        <taxon>Agaricomycetes</taxon>
        <taxon>Polyporales</taxon>
        <taxon>Adustoporiaceae</taxon>
        <taxon>Rhodonia</taxon>
    </lineage>
</organism>
<evidence type="ECO:0000313" key="1">
    <source>
        <dbReference type="EMBL" id="KAF9806773.1"/>
    </source>
</evidence>